<dbReference type="InterPro" id="IPR019405">
    <property type="entry name" value="Lactonase_7-beta_prop"/>
</dbReference>
<dbReference type="PANTHER" id="PTHR30344:SF1">
    <property type="entry name" value="6-PHOSPHOGLUCONOLACTONASE"/>
    <property type="match status" value="1"/>
</dbReference>
<dbReference type="GO" id="GO:0017057">
    <property type="term" value="F:6-phosphogluconolactonase activity"/>
    <property type="evidence" value="ECO:0007669"/>
    <property type="project" value="TreeGrafter"/>
</dbReference>
<dbReference type="SUPFAM" id="SSF50974">
    <property type="entry name" value="Nitrous oxide reductase, N-terminal domain"/>
    <property type="match status" value="1"/>
</dbReference>
<dbReference type="AlphaFoldDB" id="A0AAV5GKD2"/>
<evidence type="ECO:0000313" key="3">
    <source>
        <dbReference type="EMBL" id="GJN89674.1"/>
    </source>
</evidence>
<dbReference type="InterPro" id="IPR050282">
    <property type="entry name" value="Cycloisomerase_2"/>
</dbReference>
<dbReference type="Proteomes" id="UP001342314">
    <property type="component" value="Unassembled WGS sequence"/>
</dbReference>
<evidence type="ECO:0000256" key="1">
    <source>
        <dbReference type="ARBA" id="ARBA00005564"/>
    </source>
</evidence>
<dbReference type="EMBL" id="BQKY01000005">
    <property type="protein sequence ID" value="GJN89674.1"/>
    <property type="molecule type" value="Genomic_DNA"/>
</dbReference>
<reference evidence="3 4" key="1">
    <citation type="submission" date="2021-12" db="EMBL/GenBank/DDBJ databases">
        <title>High titer production of polyol ester of fatty acids by Rhodotorula paludigena BS15 towards product separation-free biomass refinery.</title>
        <authorList>
            <person name="Mano J."/>
            <person name="Ono H."/>
            <person name="Tanaka T."/>
            <person name="Naito K."/>
            <person name="Sushida H."/>
            <person name="Ike M."/>
            <person name="Tokuyasu K."/>
            <person name="Kitaoka M."/>
        </authorList>
    </citation>
    <scope>NUCLEOTIDE SEQUENCE [LARGE SCALE GENOMIC DNA]</scope>
    <source>
        <strain evidence="3 4">BS15</strain>
    </source>
</reference>
<evidence type="ECO:0000313" key="4">
    <source>
        <dbReference type="Proteomes" id="UP001342314"/>
    </source>
</evidence>
<sequence length="389" mass="41952">MQAPYTLYAGGYEQQIVQLSFDPALSDPADRLKIVNTTCSGNAPTWLTVAPDGKTLLSTDEWGDPEGAIELLKIGEDGRLEKVGQEVRTGASLHLLSLDPATPSLGTSYTLPVAPDHSLGPHPDRQQQAHPHGATPDPLQRVLVVPDLGTDELRLYGIRRDAQRLEDALTEYGAVRLEPGCGPRHVLFSPLRHGADDEEQEARLYVMNELDNSLSVLRVTYPSPTSSSPDDPPTFTPLQSRVSILPAQPMPHQSSFSAWHSAELVLSPCGRTLIASNRAEAHDPIHGTRDGPEDLLAVFAVGDDGRLDEASRELVGAGGRAPRHISLSSESATRGGRGDEAVERGRYLAVALHDSDEVVVLERRGAGGRQMEEVARATNLGRPGVVVWL</sequence>
<proteinExistence type="inferred from homology"/>
<dbReference type="InterPro" id="IPR015943">
    <property type="entry name" value="WD40/YVTN_repeat-like_dom_sf"/>
</dbReference>
<dbReference type="InterPro" id="IPR011045">
    <property type="entry name" value="N2O_reductase_N"/>
</dbReference>
<gene>
    <name evidence="3" type="ORF">Rhopal_002661-T1</name>
</gene>
<evidence type="ECO:0000256" key="2">
    <source>
        <dbReference type="SAM" id="MobiDB-lite"/>
    </source>
</evidence>
<accession>A0AAV5GKD2</accession>
<dbReference type="PANTHER" id="PTHR30344">
    <property type="entry name" value="6-PHOSPHOGLUCONOLACTONASE-RELATED"/>
    <property type="match status" value="1"/>
</dbReference>
<feature type="region of interest" description="Disordered" evidence="2">
    <location>
        <begin position="107"/>
        <end position="140"/>
    </location>
</feature>
<comment type="similarity">
    <text evidence="1">Belongs to the cycloisomerase 2 family.</text>
</comment>
<dbReference type="Pfam" id="PF10282">
    <property type="entry name" value="Lactonase"/>
    <property type="match status" value="2"/>
</dbReference>
<comment type="caution">
    <text evidence="3">The sequence shown here is derived from an EMBL/GenBank/DDBJ whole genome shotgun (WGS) entry which is preliminary data.</text>
</comment>
<dbReference type="Gene3D" id="2.130.10.10">
    <property type="entry name" value="YVTN repeat-like/Quinoprotein amine dehydrogenase"/>
    <property type="match status" value="1"/>
</dbReference>
<organism evidence="3 4">
    <name type="scientific">Rhodotorula paludigena</name>
    <dbReference type="NCBI Taxonomy" id="86838"/>
    <lineage>
        <taxon>Eukaryota</taxon>
        <taxon>Fungi</taxon>
        <taxon>Dikarya</taxon>
        <taxon>Basidiomycota</taxon>
        <taxon>Pucciniomycotina</taxon>
        <taxon>Microbotryomycetes</taxon>
        <taxon>Sporidiobolales</taxon>
        <taxon>Sporidiobolaceae</taxon>
        <taxon>Rhodotorula</taxon>
    </lineage>
</organism>
<evidence type="ECO:0008006" key="5">
    <source>
        <dbReference type="Google" id="ProtNLM"/>
    </source>
</evidence>
<keyword evidence="4" id="KW-1185">Reference proteome</keyword>
<name>A0AAV5GKD2_9BASI</name>
<protein>
    <recommendedName>
        <fullName evidence="5">Lactonase, 7-bladed beta-propeller-domain-containing protein</fullName>
    </recommendedName>
</protein>